<reference evidence="13" key="1">
    <citation type="submission" date="2020-02" db="EMBL/GenBank/DDBJ databases">
        <title>Relaxed selection underlies rapid genomic changes in the transitions from sociality to social parasitism in ants.</title>
        <authorList>
            <person name="Bi X."/>
        </authorList>
    </citation>
    <scope>NUCLEOTIDE SEQUENCE</scope>
    <source>
        <strain evidence="13">BGI-DK2013a</strain>
        <tissue evidence="13">Whole body</tissue>
    </source>
</reference>
<evidence type="ECO:0000256" key="5">
    <source>
        <dbReference type="ARBA" id="ARBA00022723"/>
    </source>
</evidence>
<accession>A0A836YH37</accession>
<dbReference type="InterPro" id="IPR018497">
    <property type="entry name" value="Peptidase_M13_C"/>
</dbReference>
<evidence type="ECO:0000256" key="8">
    <source>
        <dbReference type="ARBA" id="ARBA00023049"/>
    </source>
</evidence>
<dbReference type="Pfam" id="PF01431">
    <property type="entry name" value="Peptidase_M13"/>
    <property type="match status" value="2"/>
</dbReference>
<evidence type="ECO:0000256" key="7">
    <source>
        <dbReference type="ARBA" id="ARBA00022833"/>
    </source>
</evidence>
<keyword evidence="8" id="KW-0482">Metalloprotease</keyword>
<evidence type="ECO:0000256" key="9">
    <source>
        <dbReference type="SAM" id="Coils"/>
    </source>
</evidence>
<feature type="region of interest" description="Disordered" evidence="10">
    <location>
        <begin position="203"/>
        <end position="222"/>
    </location>
</feature>
<dbReference type="InterPro" id="IPR000718">
    <property type="entry name" value="Peptidase_M13"/>
</dbReference>
<feature type="coiled-coil region" evidence="9">
    <location>
        <begin position="605"/>
        <end position="632"/>
    </location>
</feature>
<dbReference type="Gene3D" id="3.40.390.10">
    <property type="entry name" value="Collagenase (Catalytic Domain)"/>
    <property type="match status" value="2"/>
</dbReference>
<evidence type="ECO:0000256" key="3">
    <source>
        <dbReference type="ARBA" id="ARBA00007357"/>
    </source>
</evidence>
<feature type="non-terminal residue" evidence="13">
    <location>
        <position position="1"/>
    </location>
</feature>
<feature type="compositionally biased region" description="Basic and acidic residues" evidence="10">
    <location>
        <begin position="239"/>
        <end position="249"/>
    </location>
</feature>
<comment type="caution">
    <text evidence="13">The sequence shown here is derived from an EMBL/GenBank/DDBJ whole genome shotgun (WGS) entry which is preliminary data.</text>
</comment>
<dbReference type="CDD" id="cd08662">
    <property type="entry name" value="M13"/>
    <property type="match status" value="2"/>
</dbReference>
<sequence>VVFLDLCSAFVSTFAMRDVTLWKIQEYPSNLAWLFGISENANMKEKRAVCESEECKKMADFILGGMDRSVNPCDDFYEYACGKWPEKNAIPEELYKWDIWTKLQLKTHQQVQEIVQSKITEKDLPAVKLAKKWYKACMDTDAIEKEGIDPLVSTLSCLGGWPMTMEPDKWDERKYSWEKVDDQYMRLTARNAFYDVHIKKDSEDSNRVEIDTPHLPPGSKKLWSLFESDSKEKDEEENKENKPDSKSDEDPSNEDEQSNEEPGSESEDDSNTIEDDDNDDNDDNDNDDNDDDDDGNVKIKKEISKKKITSKIDHERNKKLRHVGQKKSGIRIIKKHDSHNKMKRQRIRRSATKVNNKQRFIRRKKLHTQKGKRDHVRKVHRKRTKKILGNAEIMYATIPQENSEKTKKILESYANYISKVAYIIAKNKGIKISEERLAKDIQDMIKFQLKLIQITKESISNSTIYYMEITLRDFQEWYDNENPKTNKGKINWVSKIKALFDEAYEFVDDNLIINIISPNYIKKLLSLLDETSSRTIVNYIHWNFISKIIKTTTNEMKNLYDAWENIASKDKNETPSRASICIDSAEIKEILAYEFVKKYFSDETIKTASDMLNDIKKEVKKLIKDSDWLDEETKDFFIEKVKHMKKSIGYPDWYKNTTIMQEYLRELVIGPSYYENALRYNRYVKLESLRNLSKNNDEIDENLKLDPTEINAFYVPYENILSITAADFQSPWFAYGRPQAVNFGIIGFLMAHEVNHGFDHTGRMFDENGDFLNCFPMMAQAYDKKENCFINQFNNYSIDSKTNKKIENYGEQTIDDNIADTMGLQAIFKTFQSKEKESKTPDAALPGMEDFTNDQLFFLSFSTLWCEANEYTSSEIIDFAKNDEHSVKRLRVIGSVSNSDDFAKAYNCPVGSPMNPEKKCNIWKKRRKMNSPRNSVLEYGKKTSLKNRPIVVFIKETVKIVFVRIAFIGIFLMKNVTSSKNQGYPSRLAWLFGLNNTQHETKEQNETNNENKPTVCQSQECKKIAQIITESMDKSVNPCDDFYEYACGKWSEHNPVPTGMKAWSMFASAQVNVIKQIKEIFDEGPKKGELLAVKLAKKWYAVCMNTDAMDSQGLEPLVFTLSRIGGWPMIMEPDEWNEEEYSWQKVDDQYVRLIGRNAFHDVRVNENRTSNESQKTVHVSIPHLPPASFKLWGGGDSEEEIGSDEDLSDEEKQSNEQNDSQEPGSEDQDDNKNDKNKEKRISVKKASKFAKNKKLEHSRKIKSNINFKKHENHKMKKDRIKRRVIPNVREKLRTRKIKKNHVKQARKERVKKTLKAPQISTEQYDMTKLYTDYISKVARAIAEARGVEVSEEYLYKDIQDMIKFHIKLVEITTGGGEEKELTLNDFQEWYERKTPKTFNSAIDWLYKIGELFDEAHVPVNGDMDIKISNPDYFSNLISLLDDTSSRTIVNYIHWNFLSRIIRTTTIEMRKLYDAWEEKKNNDDDQILGIPARWFKCTRKVEMSDMLAYEYVRKHFSDEITTAASDMMDDIQKEVEYQIKDSDWIDEDTKDFVLAKLVHMEKFIGYPNWYRNNTIVKRYYQGLIIGNSYYENTLSYERYSKWKELRQLLQEDEDDEITNIMNPVMVNAFFSPDLNSVALSAADFQSPLFAFGRPQAINYGIVGTIMGHEVNHGFDDSGHLYNRKGKIVEWLSAMAEAYGKRAECFVEQFNNYAINKISNTIKDYGNQTAGENIADTMGLEAAFKAYQRRERECGKPNTVLPGQENLTNDQLFFLSFANLWCEDPAMSASKVKHDVHSIGRLRVIGTVSNSHDFAKAYNCPVGSAMNPEKKCHIWK</sequence>
<dbReference type="SUPFAM" id="SSF55486">
    <property type="entry name" value="Metalloproteases ('zincins'), catalytic domain"/>
    <property type="match status" value="4"/>
</dbReference>
<evidence type="ECO:0000313" key="14">
    <source>
        <dbReference type="Proteomes" id="UP000667349"/>
    </source>
</evidence>
<gene>
    <name evidence="13" type="primary">Ece1_3</name>
    <name evidence="13" type="ORF">G6Z75_0009300</name>
</gene>
<dbReference type="EMBL" id="JAANHZ010000870">
    <property type="protein sequence ID" value="KAG5305769.1"/>
    <property type="molecule type" value="Genomic_DNA"/>
</dbReference>
<dbReference type="PANTHER" id="PTHR11733">
    <property type="entry name" value="ZINC METALLOPROTEASE FAMILY M13 NEPRILYSIN-RELATED"/>
    <property type="match status" value="1"/>
</dbReference>
<feature type="compositionally biased region" description="Acidic residues" evidence="10">
    <location>
        <begin position="1196"/>
        <end position="1209"/>
    </location>
</feature>
<feature type="region of interest" description="Disordered" evidence="10">
    <location>
        <begin position="228"/>
        <end position="328"/>
    </location>
</feature>
<keyword evidence="14" id="KW-1185">Reference proteome</keyword>
<evidence type="ECO:0000256" key="6">
    <source>
        <dbReference type="ARBA" id="ARBA00022801"/>
    </source>
</evidence>
<keyword evidence="7" id="KW-0862">Zinc</keyword>
<dbReference type="Proteomes" id="UP000667349">
    <property type="component" value="Unassembled WGS sequence"/>
</dbReference>
<comment type="cofactor">
    <cofactor evidence="1">
        <name>Zn(2+)</name>
        <dbReference type="ChEBI" id="CHEBI:29105"/>
    </cofactor>
</comment>
<keyword evidence="4" id="KW-0645">Protease</keyword>
<dbReference type="InterPro" id="IPR042089">
    <property type="entry name" value="Peptidase_M13_dom_2"/>
</dbReference>
<evidence type="ECO:0000256" key="1">
    <source>
        <dbReference type="ARBA" id="ARBA00001947"/>
    </source>
</evidence>
<organism evidence="13 14">
    <name type="scientific">Acromyrmex insinuator</name>
    <dbReference type="NCBI Taxonomy" id="230686"/>
    <lineage>
        <taxon>Eukaryota</taxon>
        <taxon>Metazoa</taxon>
        <taxon>Ecdysozoa</taxon>
        <taxon>Arthropoda</taxon>
        <taxon>Hexapoda</taxon>
        <taxon>Insecta</taxon>
        <taxon>Pterygota</taxon>
        <taxon>Neoptera</taxon>
        <taxon>Endopterygota</taxon>
        <taxon>Hymenoptera</taxon>
        <taxon>Apocrita</taxon>
        <taxon>Aculeata</taxon>
        <taxon>Formicoidea</taxon>
        <taxon>Formicidae</taxon>
        <taxon>Myrmicinae</taxon>
        <taxon>Acromyrmex</taxon>
    </lineage>
</organism>
<keyword evidence="9" id="KW-0175">Coiled coil</keyword>
<proteinExistence type="inferred from homology"/>
<feature type="domain" description="Peptidase M13 C-terminal" evidence="11">
    <location>
        <begin position="1626"/>
        <end position="1832"/>
    </location>
</feature>
<feature type="compositionally biased region" description="Basic and acidic residues" evidence="10">
    <location>
        <begin position="203"/>
        <end position="212"/>
    </location>
</feature>
<dbReference type="InterPro" id="IPR008753">
    <property type="entry name" value="Peptidase_M13_N"/>
</dbReference>
<dbReference type="Gene3D" id="1.10.1380.10">
    <property type="entry name" value="Neutral endopeptidase , domain2"/>
    <property type="match status" value="4"/>
</dbReference>
<comment type="similarity">
    <text evidence="3">Belongs to the peptidase M13 family.</text>
</comment>
<evidence type="ECO:0000313" key="13">
    <source>
        <dbReference type="EMBL" id="KAG5305769.1"/>
    </source>
</evidence>
<dbReference type="GO" id="GO:0005886">
    <property type="term" value="C:plasma membrane"/>
    <property type="evidence" value="ECO:0007669"/>
    <property type="project" value="UniProtKB-SubCell"/>
</dbReference>
<dbReference type="GO" id="GO:0004222">
    <property type="term" value="F:metalloendopeptidase activity"/>
    <property type="evidence" value="ECO:0007669"/>
    <property type="project" value="InterPro"/>
</dbReference>
<feature type="compositionally biased region" description="Basic residues" evidence="10">
    <location>
        <begin position="1242"/>
        <end position="1256"/>
    </location>
</feature>
<dbReference type="PRINTS" id="PR00786">
    <property type="entry name" value="NEPRILYSIN"/>
</dbReference>
<evidence type="ECO:0000256" key="2">
    <source>
        <dbReference type="ARBA" id="ARBA00004401"/>
    </source>
</evidence>
<comment type="subcellular location">
    <subcellularLocation>
        <location evidence="2">Cell membrane</location>
        <topology evidence="2">Single-pass type II membrane protein</topology>
    </subcellularLocation>
</comment>
<feature type="domain" description="Peptidase M13 N-terminal" evidence="12">
    <location>
        <begin position="72"/>
        <end position="223"/>
    </location>
</feature>
<feature type="domain" description="Peptidase M13 C-terminal" evidence="11">
    <location>
        <begin position="711"/>
        <end position="922"/>
    </location>
</feature>
<feature type="non-terminal residue" evidence="13">
    <location>
        <position position="1834"/>
    </location>
</feature>
<dbReference type="Pfam" id="PF05649">
    <property type="entry name" value="Peptidase_M13_N"/>
    <property type="match status" value="4"/>
</dbReference>
<evidence type="ECO:0000256" key="10">
    <source>
        <dbReference type="SAM" id="MobiDB-lite"/>
    </source>
</evidence>
<feature type="domain" description="Peptidase M13 N-terminal" evidence="12">
    <location>
        <begin position="401"/>
        <end position="651"/>
    </location>
</feature>
<evidence type="ECO:0000256" key="4">
    <source>
        <dbReference type="ARBA" id="ARBA00022670"/>
    </source>
</evidence>
<dbReference type="GO" id="GO:0046872">
    <property type="term" value="F:metal ion binding"/>
    <property type="evidence" value="ECO:0007669"/>
    <property type="project" value="UniProtKB-KW"/>
</dbReference>
<dbReference type="PANTHER" id="PTHR11733:SF237">
    <property type="entry name" value="NEPRILYSIN-LIKE 4"/>
    <property type="match status" value="1"/>
</dbReference>
<keyword evidence="5" id="KW-0479">Metal-binding</keyword>
<dbReference type="GO" id="GO:0016485">
    <property type="term" value="P:protein processing"/>
    <property type="evidence" value="ECO:0007669"/>
    <property type="project" value="TreeGrafter"/>
</dbReference>
<dbReference type="PROSITE" id="PS51885">
    <property type="entry name" value="NEPRILYSIN"/>
    <property type="match status" value="1"/>
</dbReference>
<dbReference type="InterPro" id="IPR024079">
    <property type="entry name" value="MetalloPept_cat_dom_sf"/>
</dbReference>
<evidence type="ECO:0000259" key="12">
    <source>
        <dbReference type="Pfam" id="PF05649"/>
    </source>
</evidence>
<keyword evidence="6" id="KW-0378">Hydrolase</keyword>
<feature type="compositionally biased region" description="Acidic residues" evidence="10">
    <location>
        <begin position="250"/>
        <end position="294"/>
    </location>
</feature>
<feature type="region of interest" description="Disordered" evidence="10">
    <location>
        <begin position="1188"/>
        <end position="1256"/>
    </location>
</feature>
<feature type="compositionally biased region" description="Basic and acidic residues" evidence="10">
    <location>
        <begin position="1230"/>
        <end position="1241"/>
    </location>
</feature>
<feature type="compositionally biased region" description="Basic residues" evidence="10">
    <location>
        <begin position="317"/>
        <end position="328"/>
    </location>
</feature>
<evidence type="ECO:0000259" key="11">
    <source>
        <dbReference type="Pfam" id="PF01431"/>
    </source>
</evidence>
<feature type="domain" description="Peptidase M13 N-terminal" evidence="12">
    <location>
        <begin position="1038"/>
        <end position="1184"/>
    </location>
</feature>
<protein>
    <submittedName>
        <fullName evidence="13">ECE1 enzyme</fullName>
    </submittedName>
</protein>
<name>A0A836YH37_9HYME</name>
<feature type="domain" description="Peptidase M13 N-terminal" evidence="12">
    <location>
        <begin position="1323"/>
        <end position="1566"/>
    </location>
</feature>